<protein>
    <submittedName>
        <fullName evidence="2">Uncharacterized protein</fullName>
    </submittedName>
</protein>
<sequence>MDKKHSPRLQTRPFAISIQKSPCYISIVRSATLWERSATLWERSISRANPIPHREITASPCPRFAAHTRNFSESLKLSSLGVPHFPGRIQTPMSYKKLLCPHQKNIPSCPAVSIASSKEQSHGEVSPFLAPSSGWDETPLIFTVKREINKRDRGVPKQSWSCPSVEQRVTEKPLGCYPVYPVHLEAVGTHINRHMRTRNQPSPSSKRDPVPLGPAARPSTVIGICTGSHISCAPLRVSRSSSQSQVEETKAAEVGAPANPDSQSALQGAPGNPVGRGAVAMAPETLPKHPHPLGKRGPRADASFPGNLAGAPLSQFAGSPTQLPSKGLIKAWSCPPMRPPQRFQTACSQAPPWPGVNAH</sequence>
<organism evidence="2 3">
    <name type="scientific">Phyllostomus discolor</name>
    <name type="common">pale spear-nosed bat</name>
    <dbReference type="NCBI Taxonomy" id="89673"/>
    <lineage>
        <taxon>Eukaryota</taxon>
        <taxon>Metazoa</taxon>
        <taxon>Chordata</taxon>
        <taxon>Craniata</taxon>
        <taxon>Vertebrata</taxon>
        <taxon>Euteleostomi</taxon>
        <taxon>Mammalia</taxon>
        <taxon>Eutheria</taxon>
        <taxon>Laurasiatheria</taxon>
        <taxon>Chiroptera</taxon>
        <taxon>Yangochiroptera</taxon>
        <taxon>Phyllostomidae</taxon>
        <taxon>Phyllostominae</taxon>
        <taxon>Phyllostomus</taxon>
    </lineage>
</organism>
<dbReference type="Pfam" id="PF15380">
    <property type="entry name" value="DUF4607"/>
    <property type="match status" value="1"/>
</dbReference>
<dbReference type="PANTHER" id="PTHR40708">
    <property type="entry name" value="RIKEN CDNA 1700113H08 GENE"/>
    <property type="match status" value="1"/>
</dbReference>
<feature type="compositionally biased region" description="Low complexity" evidence="1">
    <location>
        <begin position="236"/>
        <end position="246"/>
    </location>
</feature>
<feature type="region of interest" description="Disordered" evidence="1">
    <location>
        <begin position="195"/>
        <end position="216"/>
    </location>
</feature>
<evidence type="ECO:0000313" key="2">
    <source>
        <dbReference type="EMBL" id="KAF6117649.1"/>
    </source>
</evidence>
<evidence type="ECO:0000313" key="3">
    <source>
        <dbReference type="Proteomes" id="UP000664940"/>
    </source>
</evidence>
<feature type="region of interest" description="Disordered" evidence="1">
    <location>
        <begin position="236"/>
        <end position="359"/>
    </location>
</feature>
<feature type="compositionally biased region" description="Basic residues" evidence="1">
    <location>
        <begin position="288"/>
        <end position="297"/>
    </location>
</feature>
<comment type="caution">
    <text evidence="2">The sequence shown here is derived from an EMBL/GenBank/DDBJ whole genome shotgun (WGS) entry which is preliminary data.</text>
</comment>
<accession>A0A834EHZ2</accession>
<dbReference type="EMBL" id="JABVXQ010000003">
    <property type="protein sequence ID" value="KAF6117649.1"/>
    <property type="molecule type" value="Genomic_DNA"/>
</dbReference>
<reference evidence="2 3" key="1">
    <citation type="journal article" date="2020" name="Nature">
        <title>Six reference-quality genomes reveal evolution of bat adaptations.</title>
        <authorList>
            <person name="Jebb D."/>
            <person name="Huang Z."/>
            <person name="Pippel M."/>
            <person name="Hughes G.M."/>
            <person name="Lavrichenko K."/>
            <person name="Devanna P."/>
            <person name="Winkler S."/>
            <person name="Jermiin L.S."/>
            <person name="Skirmuntt E.C."/>
            <person name="Katzourakis A."/>
            <person name="Burkitt-Gray L."/>
            <person name="Ray D.A."/>
            <person name="Sullivan K.A.M."/>
            <person name="Roscito J.G."/>
            <person name="Kirilenko B.M."/>
            <person name="Davalos L.M."/>
            <person name="Corthals A.P."/>
            <person name="Power M.L."/>
            <person name="Jones G."/>
            <person name="Ransome R.D."/>
            <person name="Dechmann D.K.N."/>
            <person name="Locatelli A.G."/>
            <person name="Puechmaille S.J."/>
            <person name="Fedrigo O."/>
            <person name="Jarvis E.D."/>
            <person name="Hiller M."/>
            <person name="Vernes S.C."/>
            <person name="Myers E.W."/>
            <person name="Teeling E.C."/>
        </authorList>
    </citation>
    <scope>NUCLEOTIDE SEQUENCE [LARGE SCALE GENOMIC DNA]</scope>
    <source>
        <strain evidence="2">Bat1K_MPI-CBG_1</strain>
    </source>
</reference>
<evidence type="ECO:0000256" key="1">
    <source>
        <dbReference type="SAM" id="MobiDB-lite"/>
    </source>
</evidence>
<proteinExistence type="predicted"/>
<name>A0A834EHZ2_9CHIR</name>
<dbReference type="InterPro" id="IPR029288">
    <property type="entry name" value="DUF4607"/>
</dbReference>
<dbReference type="Proteomes" id="UP000664940">
    <property type="component" value="Unassembled WGS sequence"/>
</dbReference>
<gene>
    <name evidence="2" type="ORF">HJG60_001655</name>
</gene>
<dbReference type="AlphaFoldDB" id="A0A834EHZ2"/>
<dbReference type="PANTHER" id="PTHR40708:SF1">
    <property type="entry name" value="RIKEN CDNA 1700113H08 GENE"/>
    <property type="match status" value="1"/>
</dbReference>